<keyword evidence="2" id="KW-1185">Reference proteome</keyword>
<sequence>MTFNDKLQADSVPDLQEHPWISLETALDVEAWMDLQHRELQQALGNKPTTGQGICLSLLHGGELYLHTNSDGDVLLDLTPEAQWVTPVLSAVTQTAAPRGQVWCLQGHVLIQLMLGLNTLVASSRLVLKHQYKGARHNSMQ</sequence>
<gene>
    <name evidence="1" type="ORF">H8L32_03860</name>
</gene>
<proteinExistence type="predicted"/>
<organism evidence="1 2">
    <name type="scientific">Undibacterium hunanense</name>
    <dbReference type="NCBI Taxonomy" id="2762292"/>
    <lineage>
        <taxon>Bacteria</taxon>
        <taxon>Pseudomonadati</taxon>
        <taxon>Pseudomonadota</taxon>
        <taxon>Betaproteobacteria</taxon>
        <taxon>Burkholderiales</taxon>
        <taxon>Oxalobacteraceae</taxon>
        <taxon>Undibacterium</taxon>
    </lineage>
</organism>
<comment type="caution">
    <text evidence="1">The sequence shown here is derived from an EMBL/GenBank/DDBJ whole genome shotgun (WGS) entry which is preliminary data.</text>
</comment>
<evidence type="ECO:0000313" key="1">
    <source>
        <dbReference type="EMBL" id="MBC3916613.1"/>
    </source>
</evidence>
<evidence type="ECO:0000313" key="2">
    <source>
        <dbReference type="Proteomes" id="UP000650424"/>
    </source>
</evidence>
<evidence type="ECO:0008006" key="3">
    <source>
        <dbReference type="Google" id="ProtNLM"/>
    </source>
</evidence>
<dbReference type="Proteomes" id="UP000650424">
    <property type="component" value="Unassembled WGS sequence"/>
</dbReference>
<name>A0ABR6ZM42_9BURK</name>
<accession>A0ABR6ZM42</accession>
<dbReference type="EMBL" id="JACOGF010000002">
    <property type="protein sequence ID" value="MBC3916613.1"/>
    <property type="molecule type" value="Genomic_DNA"/>
</dbReference>
<protein>
    <recommendedName>
        <fullName evidence="3">SCP2 domain-containing protein</fullName>
    </recommendedName>
</protein>
<dbReference type="RefSeq" id="WP_186945867.1">
    <property type="nucleotide sequence ID" value="NZ_JACOGF010000002.1"/>
</dbReference>
<reference evidence="1 2" key="1">
    <citation type="submission" date="2020-08" db="EMBL/GenBank/DDBJ databases">
        <title>Novel species isolated from subtropical streams in China.</title>
        <authorList>
            <person name="Lu H."/>
        </authorList>
    </citation>
    <scope>NUCLEOTIDE SEQUENCE [LARGE SCALE GENOMIC DNA]</scope>
    <source>
        <strain evidence="1 2">CY18W</strain>
    </source>
</reference>